<organism evidence="11 12">
    <name type="scientific">Flavimaribacter sediminis</name>
    <dbReference type="NCBI Taxonomy" id="2865987"/>
    <lineage>
        <taxon>Bacteria</taxon>
        <taxon>Pseudomonadati</taxon>
        <taxon>Pseudomonadota</taxon>
        <taxon>Alphaproteobacteria</taxon>
        <taxon>Hyphomicrobiales</taxon>
        <taxon>Rhizobiaceae</taxon>
        <taxon>Flavimaribacter</taxon>
    </lineage>
</organism>
<sequence>MQAVDLSLDVAEAQQRAVDILDQLVRFPTLSGETNLDMIAFVTRYLADHGVVSSISHDESGLRANLYATIGPEIDGGVLLNGHTDVVPVEGQEWSSDPFELRIADDRLYGRGSVDMKGFLACMLAMAPDFKAMPLARPVHLSMCYDEENGGFGAPVLADDIVSKTWRPSVAIVGEPTEMRMVGAHKGGLELRTEVTGFAAHACDPSKGVNAIMIAADMIAHLRKLAHDLSGQIDSESPCDPPHVTINVGTVHGGAARNVVAGDCAFDWEIRPTRSGQAETLLEEIDAYFSANLTPAGASFQTTVEAVVPPLMYDPQSAAAQLVGKLTGMNSVGAVSFGTDAGHFQANGMSTIVFGPGSIDQAHKPDEFIELDQIRQCLRFLHKLGGELSA</sequence>
<dbReference type="GO" id="GO:0046872">
    <property type="term" value="F:metal ion binding"/>
    <property type="evidence" value="ECO:0007669"/>
    <property type="project" value="UniProtKB-KW"/>
</dbReference>
<evidence type="ECO:0000256" key="9">
    <source>
        <dbReference type="ARBA" id="ARBA00023285"/>
    </source>
</evidence>
<comment type="similarity">
    <text evidence="2">Belongs to the peptidase M20A family. ArgE subfamily.</text>
</comment>
<protein>
    <submittedName>
        <fullName evidence="11">Acetylornithine deacetylase</fullName>
        <ecNumber evidence="11">3.5.1.16</ecNumber>
    </submittedName>
</protein>
<comment type="cofactor">
    <cofactor evidence="1">
        <name>Zn(2+)</name>
        <dbReference type="ChEBI" id="CHEBI:29105"/>
    </cofactor>
</comment>
<dbReference type="Proteomes" id="UP001196509">
    <property type="component" value="Unassembled WGS sequence"/>
</dbReference>
<dbReference type="InterPro" id="IPR010169">
    <property type="entry name" value="AcOrn-deacetyl"/>
</dbReference>
<dbReference type="InterPro" id="IPR050072">
    <property type="entry name" value="Peptidase_M20A"/>
</dbReference>
<dbReference type="InterPro" id="IPR002933">
    <property type="entry name" value="Peptidase_M20"/>
</dbReference>
<keyword evidence="9" id="KW-0170">Cobalt</keyword>
<dbReference type="CDD" id="cd03894">
    <property type="entry name" value="M20_ArgE"/>
    <property type="match status" value="1"/>
</dbReference>
<dbReference type="EMBL" id="JAICBX010000001">
    <property type="protein sequence ID" value="MBW8636843.1"/>
    <property type="molecule type" value="Genomic_DNA"/>
</dbReference>
<dbReference type="Pfam" id="PF01546">
    <property type="entry name" value="Peptidase_M20"/>
    <property type="match status" value="1"/>
</dbReference>
<dbReference type="GO" id="GO:0006526">
    <property type="term" value="P:L-arginine biosynthetic process"/>
    <property type="evidence" value="ECO:0007669"/>
    <property type="project" value="UniProtKB-KW"/>
</dbReference>
<dbReference type="PANTHER" id="PTHR43808:SF31">
    <property type="entry name" value="N-ACETYL-L-CITRULLINE DEACETYLASE"/>
    <property type="match status" value="1"/>
</dbReference>
<dbReference type="PROSITE" id="PS00758">
    <property type="entry name" value="ARGE_DAPE_CPG2_1"/>
    <property type="match status" value="1"/>
</dbReference>
<evidence type="ECO:0000256" key="6">
    <source>
        <dbReference type="ARBA" id="ARBA00022723"/>
    </source>
</evidence>
<dbReference type="InterPro" id="IPR011650">
    <property type="entry name" value="Peptidase_M20_dimer"/>
</dbReference>
<dbReference type="NCBIfam" id="NF005710">
    <property type="entry name" value="PRK07522.1"/>
    <property type="match status" value="1"/>
</dbReference>
<dbReference type="RefSeq" id="WP_220227490.1">
    <property type="nucleotide sequence ID" value="NZ_JAICBX010000001.1"/>
</dbReference>
<dbReference type="PROSITE" id="PS00759">
    <property type="entry name" value="ARGE_DAPE_CPG2_2"/>
    <property type="match status" value="1"/>
</dbReference>
<name>A0AAE2ZHY9_9HYPH</name>
<dbReference type="InterPro" id="IPR001261">
    <property type="entry name" value="ArgE/DapE_CS"/>
</dbReference>
<gene>
    <name evidence="11" type="primary">argE</name>
    <name evidence="11" type="ORF">K1W69_06560</name>
</gene>
<evidence type="ECO:0000256" key="2">
    <source>
        <dbReference type="ARBA" id="ARBA00005691"/>
    </source>
</evidence>
<keyword evidence="5" id="KW-0028">Amino-acid biosynthesis</keyword>
<keyword evidence="3" id="KW-0963">Cytoplasm</keyword>
<evidence type="ECO:0000313" key="11">
    <source>
        <dbReference type="EMBL" id="MBW8636843.1"/>
    </source>
</evidence>
<keyword evidence="6" id="KW-0479">Metal-binding</keyword>
<evidence type="ECO:0000256" key="5">
    <source>
        <dbReference type="ARBA" id="ARBA00022605"/>
    </source>
</evidence>
<dbReference type="SUPFAM" id="SSF55031">
    <property type="entry name" value="Bacterial exopeptidase dimerisation domain"/>
    <property type="match status" value="1"/>
</dbReference>
<reference evidence="11" key="1">
    <citation type="submission" date="2021-08" db="EMBL/GenBank/DDBJ databases">
        <title>Hoeflea bacterium WL0058 sp. nov., isolated from the sediment.</title>
        <authorList>
            <person name="Wang L."/>
            <person name="Zhang D."/>
        </authorList>
    </citation>
    <scope>NUCLEOTIDE SEQUENCE</scope>
    <source>
        <strain evidence="11">WL0058</strain>
    </source>
</reference>
<evidence type="ECO:0000313" key="12">
    <source>
        <dbReference type="Proteomes" id="UP001196509"/>
    </source>
</evidence>
<evidence type="ECO:0000256" key="4">
    <source>
        <dbReference type="ARBA" id="ARBA00022571"/>
    </source>
</evidence>
<dbReference type="Gene3D" id="3.40.630.10">
    <property type="entry name" value="Zn peptidases"/>
    <property type="match status" value="1"/>
</dbReference>
<dbReference type="Pfam" id="PF07687">
    <property type="entry name" value="M20_dimer"/>
    <property type="match status" value="1"/>
</dbReference>
<accession>A0AAE2ZHY9</accession>
<dbReference type="InterPro" id="IPR036264">
    <property type="entry name" value="Bact_exopeptidase_dim_dom"/>
</dbReference>
<keyword evidence="12" id="KW-1185">Reference proteome</keyword>
<keyword evidence="4" id="KW-0055">Arginine biosynthesis</keyword>
<dbReference type="NCBIfam" id="TIGR01892">
    <property type="entry name" value="AcOrn-deacetyl"/>
    <property type="match status" value="1"/>
</dbReference>
<keyword evidence="8" id="KW-0862">Zinc</keyword>
<dbReference type="GO" id="GO:0008777">
    <property type="term" value="F:acetylornithine deacetylase activity"/>
    <property type="evidence" value="ECO:0007669"/>
    <property type="project" value="UniProtKB-EC"/>
</dbReference>
<keyword evidence="7 11" id="KW-0378">Hydrolase</keyword>
<dbReference type="PANTHER" id="PTHR43808">
    <property type="entry name" value="ACETYLORNITHINE DEACETYLASE"/>
    <property type="match status" value="1"/>
</dbReference>
<evidence type="ECO:0000256" key="1">
    <source>
        <dbReference type="ARBA" id="ARBA00001947"/>
    </source>
</evidence>
<dbReference type="SUPFAM" id="SSF53187">
    <property type="entry name" value="Zn-dependent exopeptidases"/>
    <property type="match status" value="1"/>
</dbReference>
<dbReference type="AlphaFoldDB" id="A0AAE2ZHY9"/>
<evidence type="ECO:0000256" key="3">
    <source>
        <dbReference type="ARBA" id="ARBA00022490"/>
    </source>
</evidence>
<feature type="domain" description="Peptidase M20 dimerisation" evidence="10">
    <location>
        <begin position="184"/>
        <end position="292"/>
    </location>
</feature>
<evidence type="ECO:0000256" key="7">
    <source>
        <dbReference type="ARBA" id="ARBA00022801"/>
    </source>
</evidence>
<evidence type="ECO:0000259" key="10">
    <source>
        <dbReference type="Pfam" id="PF07687"/>
    </source>
</evidence>
<evidence type="ECO:0000256" key="8">
    <source>
        <dbReference type="ARBA" id="ARBA00022833"/>
    </source>
</evidence>
<dbReference type="EC" id="3.5.1.16" evidence="11"/>
<dbReference type="Gene3D" id="3.30.70.360">
    <property type="match status" value="1"/>
</dbReference>
<proteinExistence type="inferred from homology"/>
<comment type="caution">
    <text evidence="11">The sequence shown here is derived from an EMBL/GenBank/DDBJ whole genome shotgun (WGS) entry which is preliminary data.</text>
</comment>